<dbReference type="NCBIfam" id="TIGR01216">
    <property type="entry name" value="ATP_synt_epsi"/>
    <property type="match status" value="1"/>
</dbReference>
<evidence type="ECO:0000313" key="15">
    <source>
        <dbReference type="EMBL" id="MSS01175.1"/>
    </source>
</evidence>
<evidence type="ECO:0000313" key="16">
    <source>
        <dbReference type="Proteomes" id="UP000470082"/>
    </source>
</evidence>
<gene>
    <name evidence="11 15" type="primary">atpC</name>
    <name evidence="15" type="ORF">FYJ50_03485</name>
</gene>
<dbReference type="InterPro" id="IPR036771">
    <property type="entry name" value="ATPsynth_dsu/esu_N"/>
</dbReference>
<evidence type="ECO:0000259" key="14">
    <source>
        <dbReference type="Pfam" id="PF02823"/>
    </source>
</evidence>
<evidence type="ECO:0000259" key="13">
    <source>
        <dbReference type="Pfam" id="PF00401"/>
    </source>
</evidence>
<organism evidence="15 16">
    <name type="scientific">Floccifex porci</name>
    <dbReference type="NCBI Taxonomy" id="2606629"/>
    <lineage>
        <taxon>Bacteria</taxon>
        <taxon>Bacillati</taxon>
        <taxon>Bacillota</taxon>
        <taxon>Erysipelotrichia</taxon>
        <taxon>Erysipelotrichales</taxon>
        <taxon>Erysipelotrichaceae</taxon>
        <taxon>Floccifex</taxon>
    </lineage>
</organism>
<comment type="similarity">
    <text evidence="3 11 12">Belongs to the ATPase epsilon chain family.</text>
</comment>
<keyword evidence="5 11" id="KW-1003">Cell membrane</keyword>
<dbReference type="PANTHER" id="PTHR13822:SF10">
    <property type="entry name" value="ATP SYNTHASE EPSILON CHAIN, CHLOROPLASTIC"/>
    <property type="match status" value="1"/>
</dbReference>
<evidence type="ECO:0000256" key="8">
    <source>
        <dbReference type="ARBA" id="ARBA00023136"/>
    </source>
</evidence>
<comment type="function">
    <text evidence="1 11">Produces ATP from ADP in the presence of a proton gradient across the membrane.</text>
</comment>
<keyword evidence="16" id="KW-1185">Reference proteome</keyword>
<dbReference type="GO" id="GO:0045259">
    <property type="term" value="C:proton-transporting ATP synthase complex"/>
    <property type="evidence" value="ECO:0007669"/>
    <property type="project" value="UniProtKB-KW"/>
</dbReference>
<keyword evidence="9 11" id="KW-0139">CF(1)</keyword>
<dbReference type="CDD" id="cd12152">
    <property type="entry name" value="F1-ATPase_delta"/>
    <property type="match status" value="1"/>
</dbReference>
<dbReference type="Proteomes" id="UP000470082">
    <property type="component" value="Unassembled WGS sequence"/>
</dbReference>
<dbReference type="EMBL" id="VUMM01000004">
    <property type="protein sequence ID" value="MSS01175.1"/>
    <property type="molecule type" value="Genomic_DNA"/>
</dbReference>
<dbReference type="AlphaFoldDB" id="A0A7X2T389"/>
<evidence type="ECO:0000256" key="7">
    <source>
        <dbReference type="ARBA" id="ARBA00023065"/>
    </source>
</evidence>
<evidence type="ECO:0000256" key="5">
    <source>
        <dbReference type="ARBA" id="ARBA00022475"/>
    </source>
</evidence>
<dbReference type="GO" id="GO:0046933">
    <property type="term" value="F:proton-transporting ATP synthase activity, rotational mechanism"/>
    <property type="evidence" value="ECO:0007669"/>
    <property type="project" value="UniProtKB-UniRule"/>
</dbReference>
<dbReference type="GO" id="GO:0005886">
    <property type="term" value="C:plasma membrane"/>
    <property type="evidence" value="ECO:0007669"/>
    <property type="project" value="UniProtKB-SubCell"/>
</dbReference>
<name>A0A7X2T389_9FIRM</name>
<dbReference type="Gene3D" id="2.60.15.10">
    <property type="entry name" value="F0F1 ATP synthase delta/epsilon subunit, N-terminal"/>
    <property type="match status" value="1"/>
</dbReference>
<keyword evidence="10 11" id="KW-0066">ATP synthesis</keyword>
<dbReference type="SUPFAM" id="SSF51344">
    <property type="entry name" value="Epsilon subunit of F1F0-ATP synthase N-terminal domain"/>
    <property type="match status" value="1"/>
</dbReference>
<keyword evidence="7 11" id="KW-0406">Ion transport</keyword>
<keyword evidence="4 11" id="KW-0813">Transport</keyword>
<evidence type="ECO:0000256" key="1">
    <source>
        <dbReference type="ARBA" id="ARBA00003543"/>
    </source>
</evidence>
<comment type="subcellular location">
    <subcellularLocation>
        <location evidence="2 11">Cell membrane</location>
        <topology evidence="2 11">Peripheral membrane protein</topology>
    </subcellularLocation>
</comment>
<evidence type="ECO:0000256" key="12">
    <source>
        <dbReference type="RuleBase" id="RU003656"/>
    </source>
</evidence>
<keyword evidence="8 11" id="KW-0472">Membrane</keyword>
<evidence type="ECO:0000256" key="6">
    <source>
        <dbReference type="ARBA" id="ARBA00022781"/>
    </source>
</evidence>
<evidence type="ECO:0000256" key="3">
    <source>
        <dbReference type="ARBA" id="ARBA00005712"/>
    </source>
</evidence>
<proteinExistence type="inferred from homology"/>
<dbReference type="InterPro" id="IPR020546">
    <property type="entry name" value="ATP_synth_F1_dsu/esu_N"/>
</dbReference>
<dbReference type="InterPro" id="IPR020547">
    <property type="entry name" value="ATP_synth_F1_esu_C"/>
</dbReference>
<dbReference type="PANTHER" id="PTHR13822">
    <property type="entry name" value="ATP SYNTHASE DELTA/EPSILON CHAIN"/>
    <property type="match status" value="1"/>
</dbReference>
<dbReference type="InterPro" id="IPR001469">
    <property type="entry name" value="ATP_synth_F1_dsu/esu"/>
</dbReference>
<dbReference type="Gene3D" id="1.20.5.440">
    <property type="entry name" value="ATP synthase delta/epsilon subunit, C-terminal domain"/>
    <property type="match status" value="1"/>
</dbReference>
<dbReference type="GO" id="GO:0005524">
    <property type="term" value="F:ATP binding"/>
    <property type="evidence" value="ECO:0007669"/>
    <property type="project" value="UniProtKB-UniRule"/>
</dbReference>
<feature type="domain" description="ATP synthase F1 complex delta/epsilon subunit N-terminal" evidence="14">
    <location>
        <begin position="3"/>
        <end position="80"/>
    </location>
</feature>
<reference evidence="15 16" key="1">
    <citation type="submission" date="2019-08" db="EMBL/GenBank/DDBJ databases">
        <title>In-depth cultivation of the pig gut microbiome towards novel bacterial diversity and tailored functional studies.</title>
        <authorList>
            <person name="Wylensek D."/>
            <person name="Hitch T.C.A."/>
            <person name="Clavel T."/>
        </authorList>
    </citation>
    <scope>NUCLEOTIDE SEQUENCE [LARGE SCALE GENOMIC DNA]</scope>
    <source>
        <strain evidence="15 16">LKV-178-WT-2G</strain>
    </source>
</reference>
<comment type="subunit">
    <text evidence="11 12">F-type ATPases have 2 components, CF(1) - the catalytic core - and CF(0) - the membrane proton channel. CF(1) has five subunits: alpha(3), beta(3), gamma(1), delta(1), epsilon(1). CF(0) has three main subunits: a, b and c.</text>
</comment>
<dbReference type="Pfam" id="PF00401">
    <property type="entry name" value="ATP-synt_DE"/>
    <property type="match status" value="1"/>
</dbReference>
<dbReference type="SUPFAM" id="SSF46604">
    <property type="entry name" value="Epsilon subunit of F1F0-ATP synthase C-terminal domain"/>
    <property type="match status" value="1"/>
</dbReference>
<accession>A0A7X2T389</accession>
<dbReference type="HAMAP" id="MF_00530">
    <property type="entry name" value="ATP_synth_epsil_bac"/>
    <property type="match status" value="1"/>
</dbReference>
<feature type="domain" description="ATP synthase epsilon subunit C-terminal" evidence="13">
    <location>
        <begin position="86"/>
        <end position="130"/>
    </location>
</feature>
<evidence type="ECO:0000256" key="10">
    <source>
        <dbReference type="ARBA" id="ARBA00023310"/>
    </source>
</evidence>
<evidence type="ECO:0000256" key="2">
    <source>
        <dbReference type="ARBA" id="ARBA00004202"/>
    </source>
</evidence>
<dbReference type="Pfam" id="PF02823">
    <property type="entry name" value="ATP-synt_DE_N"/>
    <property type="match status" value="1"/>
</dbReference>
<evidence type="ECO:0000256" key="9">
    <source>
        <dbReference type="ARBA" id="ARBA00023196"/>
    </source>
</evidence>
<evidence type="ECO:0000256" key="11">
    <source>
        <dbReference type="HAMAP-Rule" id="MF_00530"/>
    </source>
</evidence>
<evidence type="ECO:0000256" key="4">
    <source>
        <dbReference type="ARBA" id="ARBA00022448"/>
    </source>
</evidence>
<dbReference type="InterPro" id="IPR036794">
    <property type="entry name" value="ATP_F1_dsu/esu_C_sf"/>
</dbReference>
<dbReference type="FunFam" id="1.20.5.440:FF:000001">
    <property type="entry name" value="ATP synthase epsilon chain"/>
    <property type="match status" value="1"/>
</dbReference>
<protein>
    <recommendedName>
        <fullName evidence="11">ATP synthase epsilon chain</fullName>
    </recommendedName>
    <alternativeName>
        <fullName evidence="11">ATP synthase F1 sector epsilon subunit</fullName>
    </alternativeName>
    <alternativeName>
        <fullName evidence="11">F-ATPase epsilon subunit</fullName>
    </alternativeName>
</protein>
<sequence>MIALRIVTPKGNYASLNVKSIHIKSVEGEMTILSNHIPIFASIVPCELVLECEDGNKNEYALSGGFFHFENNEALLLTDAIEGKGEIDLERAKKAYERARKRLEKKDSNTDMKRAELALQRAIIRIHVSEN</sequence>
<dbReference type="RefSeq" id="WP_154459643.1">
    <property type="nucleotide sequence ID" value="NZ_JAQYTQ010000055.1"/>
</dbReference>
<comment type="caution">
    <text evidence="15">The sequence shown here is derived from an EMBL/GenBank/DDBJ whole genome shotgun (WGS) entry which is preliminary data.</text>
</comment>
<keyword evidence="6 11" id="KW-0375">Hydrogen ion transport</keyword>